<gene>
    <name evidence="1" type="primary">HIS6</name>
    <name evidence="1" type="ORF">H4S07_007070</name>
</gene>
<organism evidence="1 2">
    <name type="scientific">Coemansia furcata</name>
    <dbReference type="NCBI Taxonomy" id="417177"/>
    <lineage>
        <taxon>Eukaryota</taxon>
        <taxon>Fungi</taxon>
        <taxon>Fungi incertae sedis</taxon>
        <taxon>Zoopagomycota</taxon>
        <taxon>Kickxellomycotina</taxon>
        <taxon>Kickxellomycetes</taxon>
        <taxon>Kickxellales</taxon>
        <taxon>Kickxellaceae</taxon>
        <taxon>Coemansia</taxon>
    </lineage>
</organism>
<dbReference type="EC" id="5.3.1.16" evidence="1"/>
<comment type="caution">
    <text evidence="1">The sequence shown here is derived from an EMBL/GenBank/DDBJ whole genome shotgun (WGS) entry which is preliminary data.</text>
</comment>
<name>A0ACC1KRA7_9FUNG</name>
<sequence>RLKALADLIGRDRLVVDLSCRRHGDGWVVAMDRWQTLTDMQVNEEAIQLLSGLCSEFLVHAADVEGLCGGIDEMLVETLGKLSPIPVTYAGGASTIHDLELVHRLSKGRVDLTIGSALDIFGGKGVTFAECVAWNKTGSRSKGHAKKSSEVTATKGTEALPVVTPPFYAKWTCTRTDTLLLLLVTGVALIVRCWRLSVPNQVVFDEVHFGKFAGKYINGTYFYDLHPPLAKMMFAAAGKLAGYDG</sequence>
<accession>A0ACC1KRA7</accession>
<keyword evidence="2" id="KW-1185">Reference proteome</keyword>
<keyword evidence="1" id="KW-0413">Isomerase</keyword>
<reference evidence="1" key="1">
    <citation type="submission" date="2022-07" db="EMBL/GenBank/DDBJ databases">
        <title>Phylogenomic reconstructions and comparative analyses of Kickxellomycotina fungi.</title>
        <authorList>
            <person name="Reynolds N.K."/>
            <person name="Stajich J.E."/>
            <person name="Barry K."/>
            <person name="Grigoriev I.V."/>
            <person name="Crous P."/>
            <person name="Smith M.E."/>
        </authorList>
    </citation>
    <scope>NUCLEOTIDE SEQUENCE</scope>
    <source>
        <strain evidence="1">CBS 102833</strain>
    </source>
</reference>
<feature type="non-terminal residue" evidence="1">
    <location>
        <position position="1"/>
    </location>
</feature>
<protein>
    <submittedName>
        <fullName evidence="1">Enzyme that catalyzes the fourth step in the histidine pathway</fullName>
        <ecNumber evidence="1">5.3.1.16</ecNumber>
    </submittedName>
</protein>
<evidence type="ECO:0000313" key="2">
    <source>
        <dbReference type="Proteomes" id="UP001140096"/>
    </source>
</evidence>
<proteinExistence type="predicted"/>
<dbReference type="EMBL" id="JANBUP010004723">
    <property type="protein sequence ID" value="KAJ2793383.1"/>
    <property type="molecule type" value="Genomic_DNA"/>
</dbReference>
<evidence type="ECO:0000313" key="1">
    <source>
        <dbReference type="EMBL" id="KAJ2793383.1"/>
    </source>
</evidence>
<feature type="non-terminal residue" evidence="1">
    <location>
        <position position="245"/>
    </location>
</feature>
<dbReference type="Proteomes" id="UP001140096">
    <property type="component" value="Unassembled WGS sequence"/>
</dbReference>